<keyword evidence="1" id="KW-1133">Transmembrane helix</keyword>
<keyword evidence="1" id="KW-0472">Membrane</keyword>
<feature type="transmembrane region" description="Helical" evidence="1">
    <location>
        <begin position="40"/>
        <end position="56"/>
    </location>
</feature>
<gene>
    <name evidence="2" type="ORF">DFP97_105102</name>
</gene>
<feature type="transmembrane region" description="Helical" evidence="1">
    <location>
        <begin position="6"/>
        <end position="28"/>
    </location>
</feature>
<comment type="caution">
    <text evidence="2">The sequence shown here is derived from an EMBL/GenBank/DDBJ whole genome shotgun (WGS) entry which is preliminary data.</text>
</comment>
<dbReference type="PANTHER" id="PTHR37692">
    <property type="entry name" value="HYPOTHETICAL MEMBRANE SPANNING PROTEIN"/>
    <property type="match status" value="1"/>
</dbReference>
<dbReference type="EMBL" id="QPJD01000005">
    <property type="protein sequence ID" value="RCW48918.1"/>
    <property type="molecule type" value="Genomic_DNA"/>
</dbReference>
<dbReference type="OrthoDB" id="2375575at2"/>
<name>A0A368W3R0_9BACL</name>
<dbReference type="Proteomes" id="UP000252415">
    <property type="component" value="Unassembled WGS sequence"/>
</dbReference>
<dbReference type="InterPro" id="IPR007352">
    <property type="entry name" value="DUF420"/>
</dbReference>
<feature type="transmembrane region" description="Helical" evidence="1">
    <location>
        <begin position="76"/>
        <end position="99"/>
    </location>
</feature>
<dbReference type="PANTHER" id="PTHR37692:SF1">
    <property type="entry name" value="DUF420 DOMAIN-CONTAINING PROTEIN"/>
    <property type="match status" value="1"/>
</dbReference>
<protein>
    <submittedName>
        <fullName evidence="2">Putative membrane protein</fullName>
    </submittedName>
</protein>
<keyword evidence="1" id="KW-0812">Transmembrane</keyword>
<feature type="transmembrane region" description="Helical" evidence="1">
    <location>
        <begin position="119"/>
        <end position="139"/>
    </location>
</feature>
<evidence type="ECO:0000313" key="2">
    <source>
        <dbReference type="EMBL" id="RCW48918.1"/>
    </source>
</evidence>
<dbReference type="AlphaFoldDB" id="A0A368W3R0"/>
<dbReference type="Pfam" id="PF04238">
    <property type="entry name" value="DUF420"/>
    <property type="match status" value="1"/>
</dbReference>
<keyword evidence="3" id="KW-1185">Reference proteome</keyword>
<proteinExistence type="predicted"/>
<organism evidence="2 3">
    <name type="scientific">Paenibacillus prosopidis</name>
    <dbReference type="NCBI Taxonomy" id="630520"/>
    <lineage>
        <taxon>Bacteria</taxon>
        <taxon>Bacillati</taxon>
        <taxon>Bacillota</taxon>
        <taxon>Bacilli</taxon>
        <taxon>Bacillales</taxon>
        <taxon>Paenibacillaceae</taxon>
        <taxon>Paenibacillus</taxon>
    </lineage>
</organism>
<sequence>MDIYTIMPTISTALIVTSAILVAFGWRLAIKRRLVEHQRMMFWAAVTAILFFLIYSSRTLISGNTEWGGPDSLKPFYLAFLLFHITLATVGAVFGITTLTLGYRKKFAKHRKWGRVTSLVWFVTAITGTAVYILLYLMYPGGHTKPVLDAIFG</sequence>
<evidence type="ECO:0000313" key="3">
    <source>
        <dbReference type="Proteomes" id="UP000252415"/>
    </source>
</evidence>
<evidence type="ECO:0000256" key="1">
    <source>
        <dbReference type="SAM" id="Phobius"/>
    </source>
</evidence>
<accession>A0A368W3R0</accession>
<reference evidence="2 3" key="1">
    <citation type="submission" date="2018-07" db="EMBL/GenBank/DDBJ databases">
        <title>Genomic Encyclopedia of Type Strains, Phase III (KMG-III): the genomes of soil and plant-associated and newly described type strains.</title>
        <authorList>
            <person name="Whitman W."/>
        </authorList>
    </citation>
    <scope>NUCLEOTIDE SEQUENCE [LARGE SCALE GENOMIC DNA]</scope>
    <source>
        <strain evidence="2 3">CECT 7506</strain>
    </source>
</reference>